<evidence type="ECO:0000313" key="1">
    <source>
        <dbReference type="EMBL" id="MCS4037881.1"/>
    </source>
</evidence>
<evidence type="ECO:0000313" key="2">
    <source>
        <dbReference type="Proteomes" id="UP001155040"/>
    </source>
</evidence>
<dbReference type="EMBL" id="JANUBF010000028">
    <property type="protein sequence ID" value="MCS4037881.1"/>
    <property type="molecule type" value="Genomic_DNA"/>
</dbReference>
<protein>
    <submittedName>
        <fullName evidence="1">Uncharacterized protein</fullName>
    </submittedName>
</protein>
<comment type="caution">
    <text evidence="1">The sequence shown here is derived from an EMBL/GenBank/DDBJ whole genome shotgun (WGS) entry which is preliminary data.</text>
</comment>
<dbReference type="AlphaFoldDB" id="A0A9X2UN06"/>
<organism evidence="1 2">
    <name type="scientific">Salinibacter ruber</name>
    <dbReference type="NCBI Taxonomy" id="146919"/>
    <lineage>
        <taxon>Bacteria</taxon>
        <taxon>Pseudomonadati</taxon>
        <taxon>Rhodothermota</taxon>
        <taxon>Rhodothermia</taxon>
        <taxon>Rhodothermales</taxon>
        <taxon>Salinibacteraceae</taxon>
        <taxon>Salinibacter</taxon>
    </lineage>
</organism>
<accession>A0A9X2UN06</accession>
<sequence length="30" mass="3424">MIEMLDALSRLLDHLTQFVLGLGLIDRPSR</sequence>
<name>A0A9X2UN06_9BACT</name>
<gene>
    <name evidence="1" type="ORF">GGQ01_002970</name>
</gene>
<proteinExistence type="predicted"/>
<reference evidence="1" key="1">
    <citation type="submission" date="2022-08" db="EMBL/GenBank/DDBJ databases">
        <title>Genomic Encyclopedia of Type Strains, Phase V (KMG-V): Genome sequencing to study the core and pangenomes of soil and plant-associated prokaryotes.</title>
        <authorList>
            <person name="Whitman W."/>
        </authorList>
    </citation>
    <scope>NUCLEOTIDE SEQUENCE</scope>
    <source>
        <strain evidence="1">SP3012</strain>
    </source>
</reference>
<dbReference type="Proteomes" id="UP001155040">
    <property type="component" value="Unassembled WGS sequence"/>
</dbReference>